<keyword evidence="7" id="KW-0406">Ion transport</keyword>
<keyword evidence="3 11" id="KW-1134">Transmembrane beta strand</keyword>
<gene>
    <name evidence="17" type="ORF">GCM10011494_35890</name>
</gene>
<evidence type="ECO:0000313" key="17">
    <source>
        <dbReference type="EMBL" id="GGC13887.1"/>
    </source>
</evidence>
<keyword evidence="18" id="KW-1185">Reference proteome</keyword>
<evidence type="ECO:0000256" key="12">
    <source>
        <dbReference type="RuleBase" id="RU003357"/>
    </source>
</evidence>
<dbReference type="GO" id="GO:0006826">
    <property type="term" value="P:iron ion transport"/>
    <property type="evidence" value="ECO:0007669"/>
    <property type="project" value="UniProtKB-KW"/>
</dbReference>
<evidence type="ECO:0000256" key="1">
    <source>
        <dbReference type="ARBA" id="ARBA00004571"/>
    </source>
</evidence>
<evidence type="ECO:0000256" key="11">
    <source>
        <dbReference type="PROSITE-ProRule" id="PRU01360"/>
    </source>
</evidence>
<evidence type="ECO:0008006" key="19">
    <source>
        <dbReference type="Google" id="ProtNLM"/>
    </source>
</evidence>
<evidence type="ECO:0000256" key="9">
    <source>
        <dbReference type="ARBA" id="ARBA00023136"/>
    </source>
</evidence>
<keyword evidence="2 11" id="KW-0813">Transport</keyword>
<dbReference type="Pfam" id="PF00593">
    <property type="entry name" value="TonB_dep_Rec_b-barrel"/>
    <property type="match status" value="1"/>
</dbReference>
<dbReference type="GO" id="GO:0009279">
    <property type="term" value="C:cell outer membrane"/>
    <property type="evidence" value="ECO:0007669"/>
    <property type="project" value="UniProtKB-SubCell"/>
</dbReference>
<sequence>MGFQKAVLLAGVAFAATTTQSHAQIAAPAETDQFATGEAKVADVGNDIVVTARRRDESLQDVPQTVNAVSSETIQKLRINNAADIAQIVPGLTIEGGSSGSGGFGASSGMRGVPTFLNSNASPVVQFYLNDAPTGRGPEVTQALFDIGQIEVLKGPQGTLRGRSAPTGAITITTTRPDLVDAGGFVNLSGTTRGGINVQAAVGIPIISDVLALRVAGAVDHNEGNGVTSANNPLEPYVKSEALRATLRFQPTPDVDATVMYQRLWRSSRSFTQLVGPGNGGNGPEIAAGDRLGITDQPNQSRSTVDFVVGQLEWRLGGQRLNYVGSYRRSNQTARSPQDVANVLPGIEYLQNTETPATETSHELRLSSEDRVLGIFDYTIGAFYDRESSNPKVDGVARFLTGAFGPPGAPTVQEPLSRYTLRNVISIDPVATEKSVFGSITAHIGANTELTAGGRYIDYTRHDRFTLGLLGGFNALANPTPIPAFGIPALPCAGLLALDPQLAGAIDSPVYTGSPSICDLPIPSQQLQNVDRREKFTPFLYNVSLSHKFSPDFMVYGNVGSAFRSAGPAIGLTSVLSCCTLVGGPDLGSIEDLVFQGEERSTSYEVGFKATFFDRRARLNVALFKQKFDNYFFLTQSTRYLSVTDPTSPATSDVSSAEFTTGADAKVKGIDVEAGFQVTPRWSLNLGFSWSKAELDNALIPCNDGNFDGVVDDIVPTAQDFVDNGVLIARCRSNEAISRTPTWNLTVQSEYGAPISSAMDGFIRGSFVYYPDNPNASQGVVIDNYSLLNLYAGIRSPDNAWEVSLFANNLLNTQQVLSINPVAPVSSGGAARFFGNPASGYQQIAYTPRREFGLNVRYAFGSR</sequence>
<evidence type="ECO:0000256" key="13">
    <source>
        <dbReference type="SAM" id="MobiDB-lite"/>
    </source>
</evidence>
<keyword evidence="9 11" id="KW-0472">Membrane</keyword>
<evidence type="ECO:0000256" key="4">
    <source>
        <dbReference type="ARBA" id="ARBA00022496"/>
    </source>
</evidence>
<dbReference type="RefSeq" id="WP_188772942.1">
    <property type="nucleotide sequence ID" value="NZ_BMHK01000040.1"/>
</dbReference>
<dbReference type="PROSITE" id="PS52016">
    <property type="entry name" value="TONB_DEPENDENT_REC_3"/>
    <property type="match status" value="1"/>
</dbReference>
<proteinExistence type="inferred from homology"/>
<feature type="region of interest" description="Disordered" evidence="13">
    <location>
        <begin position="273"/>
        <end position="299"/>
    </location>
</feature>
<keyword evidence="5 11" id="KW-0812">Transmembrane</keyword>
<evidence type="ECO:0000256" key="14">
    <source>
        <dbReference type="SAM" id="SignalP"/>
    </source>
</evidence>
<evidence type="ECO:0000256" key="6">
    <source>
        <dbReference type="ARBA" id="ARBA00023004"/>
    </source>
</evidence>
<keyword evidence="14" id="KW-0732">Signal</keyword>
<dbReference type="Proteomes" id="UP000608154">
    <property type="component" value="Unassembled WGS sequence"/>
</dbReference>
<dbReference type="Pfam" id="PF07715">
    <property type="entry name" value="Plug"/>
    <property type="match status" value="1"/>
</dbReference>
<accession>A0A916TW32</accession>
<dbReference type="SUPFAM" id="SSF56935">
    <property type="entry name" value="Porins"/>
    <property type="match status" value="1"/>
</dbReference>
<dbReference type="Gene3D" id="2.40.170.20">
    <property type="entry name" value="TonB-dependent receptor, beta-barrel domain"/>
    <property type="match status" value="1"/>
</dbReference>
<organism evidence="17 18">
    <name type="scientific">Novosphingobium endophyticum</name>
    <dbReference type="NCBI Taxonomy" id="1955250"/>
    <lineage>
        <taxon>Bacteria</taxon>
        <taxon>Pseudomonadati</taxon>
        <taxon>Pseudomonadota</taxon>
        <taxon>Alphaproteobacteria</taxon>
        <taxon>Sphingomonadales</taxon>
        <taxon>Sphingomonadaceae</taxon>
        <taxon>Novosphingobium</taxon>
    </lineage>
</organism>
<name>A0A916TW32_9SPHN</name>
<comment type="caution">
    <text evidence="17">The sequence shown here is derived from an EMBL/GenBank/DDBJ whole genome shotgun (WGS) entry which is preliminary data.</text>
</comment>
<feature type="signal peptide" evidence="14">
    <location>
        <begin position="1"/>
        <end position="23"/>
    </location>
</feature>
<dbReference type="PANTHER" id="PTHR32552:SF81">
    <property type="entry name" value="TONB-DEPENDENT OUTER MEMBRANE RECEPTOR"/>
    <property type="match status" value="1"/>
</dbReference>
<dbReference type="PANTHER" id="PTHR32552">
    <property type="entry name" value="FERRICHROME IRON RECEPTOR-RELATED"/>
    <property type="match status" value="1"/>
</dbReference>
<evidence type="ECO:0000256" key="8">
    <source>
        <dbReference type="ARBA" id="ARBA00023077"/>
    </source>
</evidence>
<reference evidence="17" key="2">
    <citation type="submission" date="2020-09" db="EMBL/GenBank/DDBJ databases">
        <authorList>
            <person name="Sun Q."/>
            <person name="Zhou Y."/>
        </authorList>
    </citation>
    <scope>NUCLEOTIDE SEQUENCE</scope>
    <source>
        <strain evidence="17">CGMCC 1.15095</strain>
    </source>
</reference>
<evidence type="ECO:0000259" key="16">
    <source>
        <dbReference type="Pfam" id="PF07715"/>
    </source>
</evidence>
<dbReference type="InterPro" id="IPR000531">
    <property type="entry name" value="Beta-barrel_TonB"/>
</dbReference>
<evidence type="ECO:0000256" key="7">
    <source>
        <dbReference type="ARBA" id="ARBA00023065"/>
    </source>
</evidence>
<evidence type="ECO:0000313" key="18">
    <source>
        <dbReference type="Proteomes" id="UP000608154"/>
    </source>
</evidence>
<dbReference type="EMBL" id="BMHK01000040">
    <property type="protein sequence ID" value="GGC13887.1"/>
    <property type="molecule type" value="Genomic_DNA"/>
</dbReference>
<evidence type="ECO:0000256" key="3">
    <source>
        <dbReference type="ARBA" id="ARBA00022452"/>
    </source>
</evidence>
<feature type="chain" id="PRO_5038031518" description="TonB-dependent receptor" evidence="14">
    <location>
        <begin position="24"/>
        <end position="863"/>
    </location>
</feature>
<dbReference type="InterPro" id="IPR012910">
    <property type="entry name" value="Plug_dom"/>
</dbReference>
<dbReference type="Gene3D" id="2.170.130.10">
    <property type="entry name" value="TonB-dependent receptor, plug domain"/>
    <property type="match status" value="1"/>
</dbReference>
<dbReference type="InterPro" id="IPR037066">
    <property type="entry name" value="Plug_dom_sf"/>
</dbReference>
<feature type="domain" description="TonB-dependent receptor-like beta-barrel" evidence="15">
    <location>
        <begin position="282"/>
        <end position="810"/>
    </location>
</feature>
<dbReference type="InterPro" id="IPR039426">
    <property type="entry name" value="TonB-dep_rcpt-like"/>
</dbReference>
<reference evidence="17" key="1">
    <citation type="journal article" date="2014" name="Int. J. Syst. Evol. Microbiol.">
        <title>Complete genome sequence of Corynebacterium casei LMG S-19264T (=DSM 44701T), isolated from a smear-ripened cheese.</title>
        <authorList>
            <consortium name="US DOE Joint Genome Institute (JGI-PGF)"/>
            <person name="Walter F."/>
            <person name="Albersmeier A."/>
            <person name="Kalinowski J."/>
            <person name="Ruckert C."/>
        </authorList>
    </citation>
    <scope>NUCLEOTIDE SEQUENCE</scope>
    <source>
        <strain evidence="17">CGMCC 1.15095</strain>
    </source>
</reference>
<comment type="similarity">
    <text evidence="11 12">Belongs to the TonB-dependent receptor family.</text>
</comment>
<evidence type="ECO:0000259" key="15">
    <source>
        <dbReference type="Pfam" id="PF00593"/>
    </source>
</evidence>
<comment type="subcellular location">
    <subcellularLocation>
        <location evidence="1 11">Cell outer membrane</location>
        <topology evidence="1 11">Multi-pass membrane protein</topology>
    </subcellularLocation>
</comment>
<keyword evidence="6" id="KW-0408">Iron</keyword>
<dbReference type="InterPro" id="IPR036942">
    <property type="entry name" value="Beta-barrel_TonB_sf"/>
</dbReference>
<evidence type="ECO:0000256" key="2">
    <source>
        <dbReference type="ARBA" id="ARBA00022448"/>
    </source>
</evidence>
<dbReference type="AlphaFoldDB" id="A0A916TW32"/>
<evidence type="ECO:0000256" key="10">
    <source>
        <dbReference type="ARBA" id="ARBA00023237"/>
    </source>
</evidence>
<keyword evidence="8 12" id="KW-0798">TonB box</keyword>
<keyword evidence="4" id="KW-0410">Iron transport</keyword>
<protein>
    <recommendedName>
        <fullName evidence="19">TonB-dependent receptor</fullName>
    </recommendedName>
</protein>
<feature type="domain" description="TonB-dependent receptor plug" evidence="16">
    <location>
        <begin position="59"/>
        <end position="169"/>
    </location>
</feature>
<evidence type="ECO:0000256" key="5">
    <source>
        <dbReference type="ARBA" id="ARBA00022692"/>
    </source>
</evidence>
<keyword evidence="10 11" id="KW-0998">Cell outer membrane</keyword>